<evidence type="ECO:0000256" key="5">
    <source>
        <dbReference type="SAM" id="Coils"/>
    </source>
</evidence>
<dbReference type="EMBL" id="FUWO01000018">
    <property type="protein sequence ID" value="SJZ77744.1"/>
    <property type="molecule type" value="Genomic_DNA"/>
</dbReference>
<keyword evidence="9" id="KW-1185">Reference proteome</keyword>
<dbReference type="AlphaFoldDB" id="A0A1T4NEU0"/>
<feature type="coiled-coil region" evidence="5">
    <location>
        <begin position="778"/>
        <end position="941"/>
    </location>
</feature>
<evidence type="ECO:0000256" key="1">
    <source>
        <dbReference type="ARBA" id="ARBA00022512"/>
    </source>
</evidence>
<protein>
    <submittedName>
        <fullName evidence="8">LPXTG-motif cell wall anchor domain-containing protein/SEC10/PgrA surface exclusion domain-containing protein</fullName>
    </submittedName>
</protein>
<dbReference type="NCBIfam" id="TIGR01167">
    <property type="entry name" value="LPXTG_anchor"/>
    <property type="match status" value="1"/>
</dbReference>
<evidence type="ECO:0000256" key="4">
    <source>
        <dbReference type="ARBA" id="ARBA00023088"/>
    </source>
</evidence>
<evidence type="ECO:0000256" key="2">
    <source>
        <dbReference type="ARBA" id="ARBA00022525"/>
    </source>
</evidence>
<feature type="compositionally biased region" description="Basic and acidic residues" evidence="6">
    <location>
        <begin position="251"/>
        <end position="276"/>
    </location>
</feature>
<dbReference type="PROSITE" id="PS50847">
    <property type="entry name" value="GRAM_POS_ANCHORING"/>
    <property type="match status" value="1"/>
</dbReference>
<keyword evidence="5" id="KW-0175">Coiled coil</keyword>
<dbReference type="Proteomes" id="UP000189941">
    <property type="component" value="Unassembled WGS sequence"/>
</dbReference>
<dbReference type="Pfam" id="PF00746">
    <property type="entry name" value="Gram_pos_anchor"/>
    <property type="match status" value="1"/>
</dbReference>
<evidence type="ECO:0000313" key="8">
    <source>
        <dbReference type="EMBL" id="SJZ77744.1"/>
    </source>
</evidence>
<reference evidence="9" key="1">
    <citation type="submission" date="2017-02" db="EMBL/GenBank/DDBJ databases">
        <authorList>
            <person name="Varghese N."/>
            <person name="Submissions S."/>
        </authorList>
    </citation>
    <scope>NUCLEOTIDE SEQUENCE [LARGE SCALE GENOMIC DNA]</scope>
    <source>
        <strain evidence="9">DSM 15739</strain>
    </source>
</reference>
<proteinExistence type="predicted"/>
<dbReference type="PANTHER" id="PTHR45615:SF40">
    <property type="entry name" value="MYOSIN HEAVY CHAIN, NON-MUSCLE"/>
    <property type="match status" value="1"/>
</dbReference>
<accession>A0A1T4NEU0</accession>
<dbReference type="GO" id="GO:0000146">
    <property type="term" value="F:microfilament motor activity"/>
    <property type="evidence" value="ECO:0007669"/>
    <property type="project" value="TreeGrafter"/>
</dbReference>
<evidence type="ECO:0000256" key="6">
    <source>
        <dbReference type="SAM" id="MobiDB-lite"/>
    </source>
</evidence>
<evidence type="ECO:0000259" key="7">
    <source>
        <dbReference type="PROSITE" id="PS50847"/>
    </source>
</evidence>
<dbReference type="InterPro" id="IPR019931">
    <property type="entry name" value="LPXTG_anchor"/>
</dbReference>
<dbReference type="InterPro" id="IPR027607">
    <property type="entry name" value="Surf_Exclu_SEC10/PgrA"/>
</dbReference>
<keyword evidence="4" id="KW-0572">Peptidoglycan-anchor</keyword>
<sequence length="991" mass="109732">MNGGLKLLRKVKGVWVAVAIMSGFVGAGKIVSAEETVSVPTAVLEENNIDEELPTLVESEVIVESVTDMTEAPAEDMTEAPAEDMTEAPSEDTTEAPAEDTTEAPAEDTTEAVGEATTESPAEDTTEALAEATTESPAEDTTESSAEDTTEETKEKTIEEQIADLDEKIKEKEAECQTCEIQMVELKDEITIKEREISELEAAIKQVEEQQVIDEAHLTELKERLANVEQIRAELVAKQSELTTEMAKTASDLDAKKEERALSEEQRKQAEADKEKTAEALATADKALTDKEAALERLTSEGIAAEIKALETEKVKLGQEIETLTQQIADLRAQSAKNADTAAIDERTKELTVALDEWKRVADALQAQKDQLSAQKSDLDDKINQYRELLGTPPIVGENSILLPAEFTMENIYKLYTGEMSEAEFDAITKPYSQLEGSKNQFVMSPGDKERIVPDINDVSDQLIQELTFYSLDLINQIRQAVGVSSLVANYSTIKFADDIAKRYVNDTYTYAQSRLDIQNKNSAAGHYDKAISEEAGKNGLDDTYGNYYENLGWGYMEYEGQHTETGGGELTEDGYVNVPVSNIKRAIYSSVLNMIFDDGGEPNYGHLYSLIGLSEYMAYKEFEAVNGEYKETEPEWYNEQLANIANDTKGHFGFSMGNVKEDDYYQTRHHFITVTKPQVRDENLFDLNADFTLDSVSQENEEVEQLLNETLAQYEKVNTELTQNDNKMQANNAHGAQIKAERDALVEQKAQKEELAVAQSAQADQLATTQTSKEERLVEVNTLLESLSEENANLVQAIAEAQEALEEAKNNQALQASNLTVINDFIEHLNAKITDLSATIKELEATYALITTQVADVETEIKALDDLPALIEQQQQTLQDHASHLAALSKQLNDKEAELTPLEEELTALENNCEELVDNLAELKEKRQQLVASIKSKESDKEQKVTQTSVKKSAVLPETGEKDHNVLPAVAILLTTGLGFITLSKRKEDA</sequence>
<dbReference type="PANTHER" id="PTHR45615">
    <property type="entry name" value="MYOSIN HEAVY CHAIN, NON-MUSCLE"/>
    <property type="match status" value="1"/>
</dbReference>
<evidence type="ECO:0000256" key="3">
    <source>
        <dbReference type="ARBA" id="ARBA00022729"/>
    </source>
</evidence>
<gene>
    <name evidence="8" type="ORF">SAMN02746011_01736</name>
</gene>
<dbReference type="Gene3D" id="1.10.287.1490">
    <property type="match status" value="1"/>
</dbReference>
<feature type="coiled-coil region" evidence="5">
    <location>
        <begin position="694"/>
        <end position="725"/>
    </location>
</feature>
<dbReference type="GO" id="GO:0016460">
    <property type="term" value="C:myosin II complex"/>
    <property type="evidence" value="ECO:0007669"/>
    <property type="project" value="TreeGrafter"/>
</dbReference>
<dbReference type="GO" id="GO:0005737">
    <property type="term" value="C:cytoplasm"/>
    <property type="evidence" value="ECO:0007669"/>
    <property type="project" value="TreeGrafter"/>
</dbReference>
<dbReference type="OrthoDB" id="2224039at2"/>
<keyword evidence="1" id="KW-0134">Cell wall</keyword>
<feature type="compositionally biased region" description="Acidic residues" evidence="6">
    <location>
        <begin position="73"/>
        <end position="110"/>
    </location>
</feature>
<feature type="domain" description="Gram-positive cocci surface proteins LPxTG" evidence="7">
    <location>
        <begin position="957"/>
        <end position="991"/>
    </location>
</feature>
<feature type="compositionally biased region" description="Acidic residues" evidence="6">
    <location>
        <begin position="137"/>
        <end position="150"/>
    </location>
</feature>
<keyword evidence="2" id="KW-0964">Secreted</keyword>
<feature type="region of interest" description="Disordered" evidence="6">
    <location>
        <begin position="70"/>
        <end position="156"/>
    </location>
</feature>
<name>A0A1T4NEU0_9LACT</name>
<organism evidence="8 9">
    <name type="scientific">Globicatella sulfidifaciens DSM 15739</name>
    <dbReference type="NCBI Taxonomy" id="1121925"/>
    <lineage>
        <taxon>Bacteria</taxon>
        <taxon>Bacillati</taxon>
        <taxon>Bacillota</taxon>
        <taxon>Bacilli</taxon>
        <taxon>Lactobacillales</taxon>
        <taxon>Aerococcaceae</taxon>
        <taxon>Globicatella</taxon>
    </lineage>
</organism>
<evidence type="ECO:0000313" key="9">
    <source>
        <dbReference type="Proteomes" id="UP000189941"/>
    </source>
</evidence>
<feature type="region of interest" description="Disordered" evidence="6">
    <location>
        <begin position="247"/>
        <end position="276"/>
    </location>
</feature>
<keyword evidence="3" id="KW-0732">Signal</keyword>
<dbReference type="NCBIfam" id="TIGR04320">
    <property type="entry name" value="Surf_Exclu_PgrA"/>
    <property type="match status" value="1"/>
</dbReference>
<dbReference type="STRING" id="1121925.SAMN02746011_01736"/>
<dbReference type="GO" id="GO:0032982">
    <property type="term" value="C:myosin filament"/>
    <property type="evidence" value="ECO:0007669"/>
    <property type="project" value="TreeGrafter"/>
</dbReference>
<dbReference type="RefSeq" id="WP_078756432.1">
    <property type="nucleotide sequence ID" value="NZ_FUWO01000018.1"/>
</dbReference>
<feature type="compositionally biased region" description="Low complexity" evidence="6">
    <location>
        <begin position="127"/>
        <end position="136"/>
    </location>
</feature>
<dbReference type="GO" id="GO:0051015">
    <property type="term" value="F:actin filament binding"/>
    <property type="evidence" value="ECO:0007669"/>
    <property type="project" value="TreeGrafter"/>
</dbReference>